<sequence length="770" mass="82449">MNRSSSSLRGVPETQILYITVNRDESGSLGLSIAGGMESTPYKEGDQGLFISRVTPGGPADKAGLRQGDKLLKVNEADVVNVRHDVAVQKMQSNRARIELTVLRTDEAPAASSIRQSPNVSQSLDTSIRSENNDSLSRETVTTTIKRDSATGSPGFTIAGGTGVGKDLFYISQITPGGAAAKDGKVQIGDRVLSINGTSLRGARHDQAVALLTGHADSEVYLVVQRERPSLTSPLPPAVTSPTNTIAPPTIAPGLVRAPSRSAPLNLLGDTTSWDGHEDEVELTKDGQSLGLSVVGGADHSSHPFGIKSPGVFISKIAVNSPASKCGRLRVGDRILMVDRTDVRTAKHADAVAALKHSQNKVLLRVHHDPQPAGLKEATVLRREGGTLGISIHGGVRNTPANPHDSTDEGIFIERVEPGSVSEAAGLVQGLRIIEVNGESLLGCTQDEAAGSLRRHPELKMLVCDGYNRASNRESPVPDENSMERIPSPALTSPIIHHPNNIVSYSPNLSGLTEAPLATSSPLPASNIPKPSRIPPPVAPKPTLKTSQLDNIRSAAQKESSPERLNFSSKLQKFEREIEIKRPERTTSAVSLPPPDKKPLLSESDMKKLKEEESKKILDVLPSAAPLDSPDKDIFFNELIDNSYLSTSSNGKSMIPIRSKKAENRAIASGQIDSDEGLSEAEKALREQQKRSEWRAARLKSIDQERAVADAMMQRLQHGSPLSSISESGQTTQRIVSSVDNGESTISIVQKSFTKKEMEVGNGDIGYADD</sequence>
<feature type="compositionally biased region" description="Polar residues" evidence="1">
    <location>
        <begin position="720"/>
        <end position="738"/>
    </location>
</feature>
<feature type="region of interest" description="Disordered" evidence="1">
    <location>
        <begin position="109"/>
        <end position="140"/>
    </location>
</feature>
<dbReference type="Gene3D" id="2.30.42.10">
    <property type="match status" value="4"/>
</dbReference>
<evidence type="ECO:0000313" key="4">
    <source>
        <dbReference type="Proteomes" id="UP001177023"/>
    </source>
</evidence>
<dbReference type="GO" id="GO:0098968">
    <property type="term" value="P:neurotransmitter receptor transport postsynaptic membrane to endosome"/>
    <property type="evidence" value="ECO:0007669"/>
    <property type="project" value="TreeGrafter"/>
</dbReference>
<name>A0AA36D314_9BILA</name>
<dbReference type="GO" id="GO:0005912">
    <property type="term" value="C:adherens junction"/>
    <property type="evidence" value="ECO:0007669"/>
    <property type="project" value="TreeGrafter"/>
</dbReference>
<dbReference type="GO" id="GO:0016323">
    <property type="term" value="C:basolateral plasma membrane"/>
    <property type="evidence" value="ECO:0007669"/>
    <property type="project" value="TreeGrafter"/>
</dbReference>
<dbReference type="InterPro" id="IPR050614">
    <property type="entry name" value="Synaptic_Scaffolding_LAP-MAGUK"/>
</dbReference>
<evidence type="ECO:0000259" key="2">
    <source>
        <dbReference type="PROSITE" id="PS50106"/>
    </source>
</evidence>
<dbReference type="GO" id="GO:0098609">
    <property type="term" value="P:cell-cell adhesion"/>
    <property type="evidence" value="ECO:0007669"/>
    <property type="project" value="TreeGrafter"/>
</dbReference>
<feature type="domain" description="PDZ" evidence="2">
    <location>
        <begin position="18"/>
        <end position="106"/>
    </location>
</feature>
<comment type="caution">
    <text evidence="3">The sequence shown here is derived from an EMBL/GenBank/DDBJ whole genome shotgun (WGS) entry which is preliminary data.</text>
</comment>
<feature type="non-terminal residue" evidence="3">
    <location>
        <position position="770"/>
    </location>
</feature>
<evidence type="ECO:0000256" key="1">
    <source>
        <dbReference type="SAM" id="MobiDB-lite"/>
    </source>
</evidence>
<dbReference type="GO" id="GO:0098887">
    <property type="term" value="P:neurotransmitter receptor transport, endosome to postsynaptic membrane"/>
    <property type="evidence" value="ECO:0007669"/>
    <property type="project" value="TreeGrafter"/>
</dbReference>
<evidence type="ECO:0000313" key="3">
    <source>
        <dbReference type="EMBL" id="CAJ0578922.1"/>
    </source>
</evidence>
<dbReference type="PROSITE" id="PS50106">
    <property type="entry name" value="PDZ"/>
    <property type="match status" value="4"/>
</dbReference>
<dbReference type="GO" id="GO:0019901">
    <property type="term" value="F:protein kinase binding"/>
    <property type="evidence" value="ECO:0007669"/>
    <property type="project" value="TreeGrafter"/>
</dbReference>
<dbReference type="PANTHER" id="PTHR23119:SF44">
    <property type="entry name" value="PROTEIN LAP4"/>
    <property type="match status" value="1"/>
</dbReference>
<dbReference type="PANTHER" id="PTHR23119">
    <property type="entry name" value="DISCS LARGE"/>
    <property type="match status" value="1"/>
</dbReference>
<keyword evidence="4" id="KW-1185">Reference proteome</keyword>
<dbReference type="Pfam" id="PF00595">
    <property type="entry name" value="PDZ"/>
    <property type="match status" value="4"/>
</dbReference>
<reference evidence="3" key="1">
    <citation type="submission" date="2023-06" db="EMBL/GenBank/DDBJ databases">
        <authorList>
            <person name="Delattre M."/>
        </authorList>
    </citation>
    <scope>NUCLEOTIDE SEQUENCE</scope>
    <source>
        <strain evidence="3">AF72</strain>
    </source>
</reference>
<dbReference type="SUPFAM" id="SSF50156">
    <property type="entry name" value="PDZ domain-like"/>
    <property type="match status" value="4"/>
</dbReference>
<dbReference type="InterPro" id="IPR036034">
    <property type="entry name" value="PDZ_sf"/>
</dbReference>
<dbReference type="AlphaFoldDB" id="A0AA36D314"/>
<feature type="region of interest" description="Disordered" evidence="1">
    <location>
        <begin position="580"/>
        <end position="602"/>
    </location>
</feature>
<feature type="domain" description="PDZ" evidence="2">
    <location>
        <begin position="377"/>
        <end position="455"/>
    </location>
</feature>
<dbReference type="SMART" id="SM00228">
    <property type="entry name" value="PDZ"/>
    <property type="match status" value="4"/>
</dbReference>
<dbReference type="GO" id="GO:0014069">
    <property type="term" value="C:postsynaptic density"/>
    <property type="evidence" value="ECO:0007669"/>
    <property type="project" value="TreeGrafter"/>
</dbReference>
<feature type="region of interest" description="Disordered" evidence="1">
    <location>
        <begin position="516"/>
        <end position="548"/>
    </location>
</feature>
<dbReference type="EMBL" id="CATQJA010002655">
    <property type="protein sequence ID" value="CAJ0578922.1"/>
    <property type="molecule type" value="Genomic_DNA"/>
</dbReference>
<dbReference type="GO" id="GO:0045197">
    <property type="term" value="P:establishment or maintenance of epithelial cell apical/basal polarity"/>
    <property type="evidence" value="ECO:0007669"/>
    <property type="project" value="TreeGrafter"/>
</dbReference>
<accession>A0AA36D314</accession>
<feature type="region of interest" description="Disordered" evidence="1">
    <location>
        <begin position="718"/>
        <end position="738"/>
    </location>
</feature>
<gene>
    <name evidence="3" type="ORF">MSPICULIGERA_LOCUS17160</name>
</gene>
<dbReference type="GO" id="GO:0043113">
    <property type="term" value="P:receptor clustering"/>
    <property type="evidence" value="ECO:0007669"/>
    <property type="project" value="TreeGrafter"/>
</dbReference>
<dbReference type="InterPro" id="IPR001478">
    <property type="entry name" value="PDZ"/>
</dbReference>
<organism evidence="3 4">
    <name type="scientific">Mesorhabditis spiculigera</name>
    <dbReference type="NCBI Taxonomy" id="96644"/>
    <lineage>
        <taxon>Eukaryota</taxon>
        <taxon>Metazoa</taxon>
        <taxon>Ecdysozoa</taxon>
        <taxon>Nematoda</taxon>
        <taxon>Chromadorea</taxon>
        <taxon>Rhabditida</taxon>
        <taxon>Rhabditina</taxon>
        <taxon>Rhabditomorpha</taxon>
        <taxon>Rhabditoidea</taxon>
        <taxon>Rhabditidae</taxon>
        <taxon>Mesorhabditinae</taxon>
        <taxon>Mesorhabditis</taxon>
    </lineage>
</organism>
<protein>
    <recommendedName>
        <fullName evidence="2">PDZ domain-containing protein</fullName>
    </recommendedName>
</protein>
<dbReference type="GO" id="GO:0045211">
    <property type="term" value="C:postsynaptic membrane"/>
    <property type="evidence" value="ECO:0007669"/>
    <property type="project" value="TreeGrafter"/>
</dbReference>
<feature type="domain" description="PDZ" evidence="2">
    <location>
        <begin position="280"/>
        <end position="370"/>
    </location>
</feature>
<proteinExistence type="predicted"/>
<dbReference type="Proteomes" id="UP001177023">
    <property type="component" value="Unassembled WGS sequence"/>
</dbReference>
<feature type="compositionally biased region" description="Polar residues" evidence="1">
    <location>
        <begin position="113"/>
        <end position="140"/>
    </location>
</feature>
<feature type="domain" description="PDZ" evidence="2">
    <location>
        <begin position="142"/>
        <end position="227"/>
    </location>
</feature>